<evidence type="ECO:0000313" key="1">
    <source>
        <dbReference type="EMBL" id="VWO95831.1"/>
    </source>
</evidence>
<name>A0A5K1JXF5_9APHY</name>
<dbReference type="AlphaFoldDB" id="A0A5K1JXF5"/>
<gene>
    <name evidence="1" type="primary">I1S2F2</name>
</gene>
<reference evidence="1" key="1">
    <citation type="submission" date="2019-10" db="EMBL/GenBank/DDBJ databases">
        <authorList>
            <person name="Nor Muhammad N."/>
        </authorList>
    </citation>
    <scope>NUCLEOTIDE SEQUENCE</scope>
</reference>
<dbReference type="EMBL" id="LR725142">
    <property type="protein sequence ID" value="VWO95831.1"/>
    <property type="molecule type" value="Genomic_DNA"/>
</dbReference>
<accession>A0A5K1JXF5</accession>
<protein>
    <submittedName>
        <fullName evidence="1">Structural maintenance of chromosomes protein</fullName>
    </submittedName>
</protein>
<sequence>MHVLPLEIQHSIFLLACTDGGRTGLAISLTSRSYRDAVRPVRFHSVAVRAFPHIAGVIESYKHDIAELEASGSTLRPRVRHLLLSPESKQPIDADEPDIEEVSSTAAKDEAYIAAVVALLQLAGPTLTTLAYTAQLRFMGIGDGVCPMPQLEELTVFLNPCERRSKVLLGPPHPPASYPALRRLHIVLSWGAVVPELMGWWAEAAPDVTDVRLTNVFRRDGGSAWVETMLDEDRAKRPYPTVRRLFIEPYQKPIGGKCGNPRVQHTYFVKALKDLRRRVPGDLQFLLKGREAEQPLNRVADVERYWMDSVNGGPGGWRWPDEATVAT</sequence>
<proteinExistence type="predicted"/>
<organism evidence="1">
    <name type="scientific">Ganoderma boninense</name>
    <dbReference type="NCBI Taxonomy" id="34458"/>
    <lineage>
        <taxon>Eukaryota</taxon>
        <taxon>Fungi</taxon>
        <taxon>Dikarya</taxon>
        <taxon>Basidiomycota</taxon>
        <taxon>Agaricomycotina</taxon>
        <taxon>Agaricomycetes</taxon>
        <taxon>Polyporales</taxon>
        <taxon>Polyporaceae</taxon>
        <taxon>Ganoderma</taxon>
    </lineage>
</organism>